<protein>
    <submittedName>
        <fullName evidence="1">Uncharacterized protein</fullName>
    </submittedName>
</protein>
<reference evidence="2" key="1">
    <citation type="submission" date="2016-03" db="EMBL/GenBank/DDBJ databases">
        <authorList>
            <person name="Heylen K."/>
            <person name="De Vos P."/>
            <person name="Vekeman B."/>
        </authorList>
    </citation>
    <scope>NUCLEOTIDE SEQUENCE [LARGE SCALE GENOMIC DNA]</scope>
    <source>
        <strain evidence="2">R-45383</strain>
    </source>
</reference>
<dbReference type="Proteomes" id="UP000077628">
    <property type="component" value="Unassembled WGS sequence"/>
</dbReference>
<comment type="caution">
    <text evidence="1">The sequence shown here is derived from an EMBL/GenBank/DDBJ whole genome shotgun (WGS) entry which is preliminary data.</text>
</comment>
<dbReference type="AlphaFoldDB" id="A0A177NML2"/>
<dbReference type="STRING" id="702114.A1355_05950"/>
<dbReference type="EMBL" id="LUUK01000170">
    <property type="protein sequence ID" value="OAI18270.1"/>
    <property type="molecule type" value="Genomic_DNA"/>
</dbReference>
<accession>A0A177NML2</accession>
<keyword evidence="2" id="KW-1185">Reference proteome</keyword>
<name>A0A177NML2_9GAMM</name>
<proteinExistence type="predicted"/>
<dbReference type="OrthoDB" id="6368944at2"/>
<sequence length="230" mass="27045">MLDLEEFKSIWEISYRWEGLQPPDNDLSSIPDGVKKKIEKLIWAFREEQLQLRDSTGQAVYDSRNDLIDLLFLNQTRKLLRKCFKQKHYPKSIFGGLFIKRADLLKWCKEDFTNLPEFWIEDTAKPANESFQAKQLIGRHVNQDQDKQLCQSIARTLWDIDPNIHPAHMAKSWAILEYGNGRLYKNKDGEYETPKNWIKEVDPHRDSRGDGRPRKIPYLIDLENGGLAKD</sequence>
<organism evidence="1 2">
    <name type="scientific">Methylomonas koyamae</name>
    <dbReference type="NCBI Taxonomy" id="702114"/>
    <lineage>
        <taxon>Bacteria</taxon>
        <taxon>Pseudomonadati</taxon>
        <taxon>Pseudomonadota</taxon>
        <taxon>Gammaproteobacteria</taxon>
        <taxon>Methylococcales</taxon>
        <taxon>Methylococcaceae</taxon>
        <taxon>Methylomonas</taxon>
    </lineage>
</organism>
<gene>
    <name evidence="1" type="ORF">A1355_05950</name>
</gene>
<evidence type="ECO:0000313" key="2">
    <source>
        <dbReference type="Proteomes" id="UP000077628"/>
    </source>
</evidence>
<evidence type="ECO:0000313" key="1">
    <source>
        <dbReference type="EMBL" id="OAI18270.1"/>
    </source>
</evidence>
<dbReference type="RefSeq" id="WP_064028727.1">
    <property type="nucleotide sequence ID" value="NZ_LUUK01000170.1"/>
</dbReference>